<dbReference type="InterPro" id="IPR001362">
    <property type="entry name" value="Glyco_hydro_32"/>
</dbReference>
<dbReference type="SMART" id="SM00640">
    <property type="entry name" value="Glyco_32"/>
    <property type="match status" value="1"/>
</dbReference>
<reference evidence="8" key="1">
    <citation type="journal article" date="2019" name="Int. J. Syst. Evol. Microbiol.">
        <title>The Global Catalogue of Microorganisms (GCM) 10K type strain sequencing project: providing services to taxonomists for standard genome sequencing and annotation.</title>
        <authorList>
            <consortium name="The Broad Institute Genomics Platform"/>
            <consortium name="The Broad Institute Genome Sequencing Center for Infectious Disease"/>
            <person name="Wu L."/>
            <person name="Ma J."/>
        </authorList>
    </citation>
    <scope>NUCLEOTIDE SEQUENCE [LARGE SCALE GENOMIC DNA]</scope>
    <source>
        <strain evidence="8">JCM 14370</strain>
    </source>
</reference>
<dbReference type="Gene3D" id="2.115.10.20">
    <property type="entry name" value="Glycosyl hydrolase domain, family 43"/>
    <property type="match status" value="1"/>
</dbReference>
<dbReference type="InterPro" id="IPR013148">
    <property type="entry name" value="Glyco_hydro_32_N"/>
</dbReference>
<dbReference type="RefSeq" id="WP_189004174.1">
    <property type="nucleotide sequence ID" value="NZ_BMOD01000013.1"/>
</dbReference>
<proteinExistence type="inferred from homology"/>
<feature type="domain" description="Glycosyl hydrolase family 32 N-terminal" evidence="5">
    <location>
        <begin position="20"/>
        <end position="322"/>
    </location>
</feature>
<keyword evidence="8" id="KW-1185">Reference proteome</keyword>
<dbReference type="CDD" id="cd18622">
    <property type="entry name" value="GH32_Inu-like"/>
    <property type="match status" value="1"/>
</dbReference>
<evidence type="ECO:0008006" key="9">
    <source>
        <dbReference type="Google" id="ProtNLM"/>
    </source>
</evidence>
<protein>
    <recommendedName>
        <fullName evidence="9">Levanase</fullName>
    </recommendedName>
</protein>
<dbReference type="Gene3D" id="2.60.120.560">
    <property type="entry name" value="Exo-inulinase, domain 1"/>
    <property type="match status" value="1"/>
</dbReference>
<organism evidence="7 8">
    <name type="scientific">Deinococcus roseus</name>
    <dbReference type="NCBI Taxonomy" id="392414"/>
    <lineage>
        <taxon>Bacteria</taxon>
        <taxon>Thermotogati</taxon>
        <taxon>Deinococcota</taxon>
        <taxon>Deinococci</taxon>
        <taxon>Deinococcales</taxon>
        <taxon>Deinococcaceae</taxon>
        <taxon>Deinococcus</taxon>
    </lineage>
</organism>
<dbReference type="InterPro" id="IPR013189">
    <property type="entry name" value="Glyco_hydro_32_C"/>
</dbReference>
<evidence type="ECO:0000259" key="5">
    <source>
        <dbReference type="Pfam" id="PF00251"/>
    </source>
</evidence>
<keyword evidence="3 4" id="KW-0326">Glycosidase</keyword>
<dbReference type="EMBL" id="BMOD01000013">
    <property type="protein sequence ID" value="GGJ43550.1"/>
    <property type="molecule type" value="Genomic_DNA"/>
</dbReference>
<evidence type="ECO:0000256" key="3">
    <source>
        <dbReference type="ARBA" id="ARBA00023295"/>
    </source>
</evidence>
<dbReference type="InterPro" id="IPR023296">
    <property type="entry name" value="Glyco_hydro_beta-prop_sf"/>
</dbReference>
<dbReference type="Proteomes" id="UP000632222">
    <property type="component" value="Unassembled WGS sequence"/>
</dbReference>
<evidence type="ECO:0000313" key="8">
    <source>
        <dbReference type="Proteomes" id="UP000632222"/>
    </source>
</evidence>
<dbReference type="SUPFAM" id="SSF49899">
    <property type="entry name" value="Concanavalin A-like lectins/glucanases"/>
    <property type="match status" value="1"/>
</dbReference>
<evidence type="ECO:0000259" key="6">
    <source>
        <dbReference type="Pfam" id="PF08244"/>
    </source>
</evidence>
<evidence type="ECO:0000256" key="1">
    <source>
        <dbReference type="ARBA" id="ARBA00009902"/>
    </source>
</evidence>
<dbReference type="PANTHER" id="PTHR42800:SF1">
    <property type="entry name" value="EXOINULINASE INUD (AFU_ORTHOLOGUE AFUA_5G00480)"/>
    <property type="match status" value="1"/>
</dbReference>
<dbReference type="SUPFAM" id="SSF75005">
    <property type="entry name" value="Arabinanase/levansucrase/invertase"/>
    <property type="match status" value="1"/>
</dbReference>
<dbReference type="PANTHER" id="PTHR42800">
    <property type="entry name" value="EXOINULINASE INUD (AFU_ORTHOLOGUE AFUA_5G00480)"/>
    <property type="match status" value="1"/>
</dbReference>
<comment type="caution">
    <text evidence="7">The sequence shown here is derived from an EMBL/GenBank/DDBJ whole genome shotgun (WGS) entry which is preliminary data.</text>
</comment>
<evidence type="ECO:0000313" key="7">
    <source>
        <dbReference type="EMBL" id="GGJ43550.1"/>
    </source>
</evidence>
<evidence type="ECO:0000256" key="4">
    <source>
        <dbReference type="RuleBase" id="RU362110"/>
    </source>
</evidence>
<evidence type="ECO:0000256" key="2">
    <source>
        <dbReference type="ARBA" id="ARBA00022801"/>
    </source>
</evidence>
<dbReference type="Pfam" id="PF00251">
    <property type="entry name" value="Glyco_hydro_32N"/>
    <property type="match status" value="1"/>
</dbReference>
<dbReference type="InterPro" id="IPR013320">
    <property type="entry name" value="ConA-like_dom_sf"/>
</dbReference>
<name>A0ABQ2D5D7_9DEIO</name>
<keyword evidence="2 4" id="KW-0378">Hydrolase</keyword>
<accession>A0ABQ2D5D7</accession>
<dbReference type="Pfam" id="PF08244">
    <property type="entry name" value="Glyco_hydro_32C"/>
    <property type="match status" value="1"/>
</dbReference>
<sequence length="478" mass="54311">MIQETSVQALFQEQHRPQYHFSAAKNWLNDPNGLIFLNGEYHLFYQYNPHGTDWGNMSWGHAVSKDLIHWEELPVALQDDGETMVFSGSCVLDQENTSGFGSLENPPLVALYTGHQRSTEIQVQCLAYSLDQGRSWTRHGTVLDEQKTAFRDPKVFWHEACNCWVMLLALPEDHQIAFYHSDDLKNWTLQSHFGPTGHTGGIWEVPDLFELETEQGSTHWVLKVDVFPGGPHGGSGCQYWVGHFDGETFAPTQDARWVDHGKDFYAALSVANHPERTVWLGWMNNWQYARKLDFHAWNGQMSIPRSLSLKSGETGLELVQHPISELSQLRLSSQRLPSPTLQPHQEVLLHAQGHAALELHLEIQPQDTAEFGLNFRFCGFLEMQLGYQQDELFLRRNSAFPEEGFNGLHTAPLTLKNDPLKLRILLDWSSIEVFAEGGRVVFSEVLYPNCGPVSISCYSTRGTVQVLSGMVCELQSYR</sequence>
<gene>
    <name evidence="7" type="ORF">GCM10008938_32300</name>
</gene>
<comment type="similarity">
    <text evidence="1 4">Belongs to the glycosyl hydrolase 32 family.</text>
</comment>
<feature type="domain" description="Glycosyl hydrolase family 32 C-terminal" evidence="6">
    <location>
        <begin position="326"/>
        <end position="467"/>
    </location>
</feature>